<organism evidence="2 3">
    <name type="scientific">Bifidobacterium mongoliense DSM 21395</name>
    <dbReference type="NCBI Taxonomy" id="1437603"/>
    <lineage>
        <taxon>Bacteria</taxon>
        <taxon>Bacillati</taxon>
        <taxon>Actinomycetota</taxon>
        <taxon>Actinomycetes</taxon>
        <taxon>Bifidobacteriales</taxon>
        <taxon>Bifidobacteriaceae</taxon>
        <taxon>Bifidobacterium</taxon>
    </lineage>
</organism>
<reference evidence="2 3" key="1">
    <citation type="submission" date="2014-03" db="EMBL/GenBank/DDBJ databases">
        <title>Genomics of Bifidobacteria.</title>
        <authorList>
            <person name="Ventura M."/>
            <person name="Milani C."/>
            <person name="Lugli G.A."/>
        </authorList>
    </citation>
    <scope>NUCLEOTIDE SEQUENCE [LARGE SCALE GENOMIC DNA]</scope>
    <source>
        <strain evidence="2 3">DSM 21395</strain>
    </source>
</reference>
<sequence length="442" mass="48019">MKKSKIITIFSAVTAALTLVGSLGACGGSSNDSSKLSKDSSGASIIKFGINVANPSKQEPATSAIVNAFNKKNKGKYKVVFEAADTESHSKNMKLEASDGTLPQVFWVEGAQAPEFNKSGVLMDMTDFLKENSDVKTALDGTEKAFQANKVQDGLPYQSNVQGIFYNKALFDKAGVKYPTDSTTFEEFLDMVGKLKASGVTPLSIGSKNSSYAMWEFNNWLTRYGWGDNIQSVLNGKKKFADTQLPTMFEKLEQTAKAGAFPENMSTVEYFDAKQQFDSGKAAMFGSGQWDCAEFNKNLGKNIGFWWGPQFSDSKASQKTDMKVPSAPIAVSASVAKNDETKQAVYTFLKYYYSKDAAQLSYKNAMFPATSYQGLSPSADNYSMKAMTDALSNGWKSPVSAPDLTVPSSVQQVLYDSLFGVMQGVHSPQEAVVNMDNAIADK</sequence>
<dbReference type="PANTHER" id="PTHR43649">
    <property type="entry name" value="ARABINOSE-BINDING PROTEIN-RELATED"/>
    <property type="match status" value="1"/>
</dbReference>
<dbReference type="EMBL" id="JGZE01000019">
    <property type="protein sequence ID" value="KFI75054.1"/>
    <property type="molecule type" value="Genomic_DNA"/>
</dbReference>
<feature type="chain" id="PRO_5039229026" evidence="1">
    <location>
        <begin position="26"/>
        <end position="442"/>
    </location>
</feature>
<evidence type="ECO:0000313" key="2">
    <source>
        <dbReference type="EMBL" id="KFI75054.1"/>
    </source>
</evidence>
<dbReference type="Proteomes" id="UP000029082">
    <property type="component" value="Unassembled WGS sequence"/>
</dbReference>
<dbReference type="PROSITE" id="PS51257">
    <property type="entry name" value="PROKAR_LIPOPROTEIN"/>
    <property type="match status" value="1"/>
</dbReference>
<dbReference type="STRING" id="1437603.GCA_000771525_00898"/>
<protein>
    <submittedName>
        <fullName evidence="2">Cytochrome C oxidase subunit IV</fullName>
    </submittedName>
</protein>
<dbReference type="Gene3D" id="3.40.190.10">
    <property type="entry name" value="Periplasmic binding protein-like II"/>
    <property type="match status" value="2"/>
</dbReference>
<dbReference type="PANTHER" id="PTHR43649:SF12">
    <property type="entry name" value="DIACETYLCHITOBIOSE BINDING PROTEIN DASA"/>
    <property type="match status" value="1"/>
</dbReference>
<gene>
    <name evidence="2" type="ORF">BMON_1765</name>
</gene>
<dbReference type="OrthoDB" id="2510110at2"/>
<accession>A0A087BVK4</accession>
<dbReference type="AlphaFoldDB" id="A0A087BVK4"/>
<dbReference type="RefSeq" id="WP_033513649.1">
    <property type="nucleotide sequence ID" value="NZ_JDUO01000022.1"/>
</dbReference>
<dbReference type="Pfam" id="PF13416">
    <property type="entry name" value="SBP_bac_8"/>
    <property type="match status" value="1"/>
</dbReference>
<keyword evidence="3" id="KW-1185">Reference proteome</keyword>
<proteinExistence type="predicted"/>
<dbReference type="SUPFAM" id="SSF53850">
    <property type="entry name" value="Periplasmic binding protein-like II"/>
    <property type="match status" value="1"/>
</dbReference>
<name>A0A087BVK4_9BIFI</name>
<dbReference type="GeneID" id="93095100"/>
<comment type="caution">
    <text evidence="2">The sequence shown here is derived from an EMBL/GenBank/DDBJ whole genome shotgun (WGS) entry which is preliminary data.</text>
</comment>
<feature type="signal peptide" evidence="1">
    <location>
        <begin position="1"/>
        <end position="25"/>
    </location>
</feature>
<dbReference type="InterPro" id="IPR050490">
    <property type="entry name" value="Bact_solute-bd_prot1"/>
</dbReference>
<dbReference type="eggNOG" id="COG1653">
    <property type="taxonomic scope" value="Bacteria"/>
</dbReference>
<keyword evidence="1" id="KW-0732">Signal</keyword>
<evidence type="ECO:0000256" key="1">
    <source>
        <dbReference type="SAM" id="SignalP"/>
    </source>
</evidence>
<dbReference type="InterPro" id="IPR006059">
    <property type="entry name" value="SBP"/>
</dbReference>
<evidence type="ECO:0000313" key="3">
    <source>
        <dbReference type="Proteomes" id="UP000029082"/>
    </source>
</evidence>